<keyword evidence="2" id="KW-1185">Reference proteome</keyword>
<gene>
    <name evidence="1" type="ORF">MRB53_017959</name>
</gene>
<name>A0ACC2M6L8_PERAE</name>
<reference evidence="1 2" key="1">
    <citation type="journal article" date="2022" name="Hortic Res">
        <title>A haplotype resolved chromosomal level avocado genome allows analysis of novel avocado genes.</title>
        <authorList>
            <person name="Nath O."/>
            <person name="Fletcher S.J."/>
            <person name="Hayward A."/>
            <person name="Shaw L.M."/>
            <person name="Masouleh A.K."/>
            <person name="Furtado A."/>
            <person name="Henry R.J."/>
            <person name="Mitter N."/>
        </authorList>
    </citation>
    <scope>NUCLEOTIDE SEQUENCE [LARGE SCALE GENOMIC DNA]</scope>
    <source>
        <strain evidence="2">cv. Hass</strain>
    </source>
</reference>
<evidence type="ECO:0000313" key="2">
    <source>
        <dbReference type="Proteomes" id="UP001234297"/>
    </source>
</evidence>
<organism evidence="1 2">
    <name type="scientific">Persea americana</name>
    <name type="common">Avocado</name>
    <dbReference type="NCBI Taxonomy" id="3435"/>
    <lineage>
        <taxon>Eukaryota</taxon>
        <taxon>Viridiplantae</taxon>
        <taxon>Streptophyta</taxon>
        <taxon>Embryophyta</taxon>
        <taxon>Tracheophyta</taxon>
        <taxon>Spermatophyta</taxon>
        <taxon>Magnoliopsida</taxon>
        <taxon>Magnoliidae</taxon>
        <taxon>Laurales</taxon>
        <taxon>Lauraceae</taxon>
        <taxon>Persea</taxon>
    </lineage>
</organism>
<sequence length="434" mass="47239">MERDYDVVIVGGGIAGLATALGLKRVGIRAMVLEKSRKLRAKGAALILFPNAWRALDAIGVAHNLTSLYSAFTQLKVQMHDMNKIVTASSCEFRGYVTDVSSGKVMPITFSGTQDGEGMGVTLVHRKVLLEALAQELPPETILFSSKLDSITTKVHQDSSLAVLHMEDGTIINAKVLIGCDGVHSVVARWLGLSAPIHSGRMGVRGLAVYPQGHGLNHQVQQFVHDGLRAGFVTLNSTEVYWFIVHKSSAKGDEATKDPELIQKDVLENMAKNFPSAYLDVVQHSDLSTLTSAPLMLRFPLDLIFGPTCKGNMTVAGDAMHPMTPDLGQGGCAALEDAVILSRHIGNSFIKDGGIRSKGIKEALEGYVYERRWRAAGLITGAYISGWVQQGGSSWMAKFIRDKIFYRFLYKRIFDAVNYDCGKLPAVSSEAEEN</sequence>
<comment type="caution">
    <text evidence="1">The sequence shown here is derived from an EMBL/GenBank/DDBJ whole genome shotgun (WGS) entry which is preliminary data.</text>
</comment>
<accession>A0ACC2M6L8</accession>
<dbReference type="Proteomes" id="UP001234297">
    <property type="component" value="Chromosome 5"/>
</dbReference>
<protein>
    <submittedName>
        <fullName evidence="1">Uncharacterized protein</fullName>
    </submittedName>
</protein>
<dbReference type="EMBL" id="CM056813">
    <property type="protein sequence ID" value="KAJ8641265.1"/>
    <property type="molecule type" value="Genomic_DNA"/>
</dbReference>
<evidence type="ECO:0000313" key="1">
    <source>
        <dbReference type="EMBL" id="KAJ8641265.1"/>
    </source>
</evidence>
<proteinExistence type="predicted"/>